<keyword evidence="1" id="KW-0732">Signal</keyword>
<gene>
    <name evidence="2" type="ORF">GlitD10_0756</name>
</gene>
<sequence>MKPKLMGWLLAVILPVLMGQTLPASSPPTVRLAGTPTPGAWFPAQLIASETSTTQGRPLRIYDQHIAQMFAVTGGLCRQFPKVQGWRWDYRAGGGTLPMGEFRIPCDMADTMLESFGKGRTQTIPVQIGKQSQNLRVTPLNLTGEQIPRWLEVTANFRPWVNSAGQVRQIMSALKPTKIPVFLPSEPLQAGGIQLFFTNEAAKPNSYEIGLYVFPGCTAGACTFGSLRGERGGKLSNPSKEFPKDTYEKVTLAGGVRGQFVNSCGAYCTAMVEWVNNGVLYQITGKNADRDGLVRYANTAIQAGAR</sequence>
<reference evidence="2 3" key="1">
    <citation type="submission" date="2016-10" db="EMBL/GenBank/DDBJ databases">
        <title>Description of Gloeomargarita lithophora gen. nov., sp. nov., a thylakoid-bearing basal-branching cyanobacterium with intracellular carbonates, and proposal for Gloeomargaritales ord. nov.</title>
        <authorList>
            <person name="Moreira D."/>
            <person name="Tavera R."/>
            <person name="Benzerara K."/>
            <person name="Skouri-Panet F."/>
            <person name="Couradeau E."/>
            <person name="Gerard E."/>
            <person name="Loussert C."/>
            <person name="Novelo E."/>
            <person name="Zivanovic Y."/>
            <person name="Lopez-Garcia P."/>
        </authorList>
    </citation>
    <scope>NUCLEOTIDE SEQUENCE [LARGE SCALE GENOMIC DNA]</scope>
    <source>
        <strain evidence="2 3">D10</strain>
    </source>
</reference>
<dbReference type="STRING" id="1188229.GlitD10_0756"/>
<keyword evidence="3" id="KW-1185">Reference proteome</keyword>
<feature type="chain" id="PRO_5009608697" evidence="1">
    <location>
        <begin position="25"/>
        <end position="306"/>
    </location>
</feature>
<dbReference type="EMBL" id="CP017675">
    <property type="protein sequence ID" value="APB33070.1"/>
    <property type="molecule type" value="Genomic_DNA"/>
</dbReference>
<evidence type="ECO:0000256" key="1">
    <source>
        <dbReference type="SAM" id="SignalP"/>
    </source>
</evidence>
<evidence type="ECO:0000313" key="2">
    <source>
        <dbReference type="EMBL" id="APB33070.1"/>
    </source>
</evidence>
<accession>A0A1J0AAW3</accession>
<proteinExistence type="predicted"/>
<name>A0A1J0AAW3_9CYAN</name>
<dbReference type="KEGG" id="glt:GlitD10_0756"/>
<feature type="signal peptide" evidence="1">
    <location>
        <begin position="1"/>
        <end position="24"/>
    </location>
</feature>
<protein>
    <submittedName>
        <fullName evidence="2">Uncharacterized protein</fullName>
    </submittedName>
</protein>
<dbReference type="Proteomes" id="UP000180235">
    <property type="component" value="Chromosome"/>
</dbReference>
<dbReference type="OrthoDB" id="574638at2"/>
<organism evidence="2 3">
    <name type="scientific">Gloeomargarita lithophora Alchichica-D10</name>
    <dbReference type="NCBI Taxonomy" id="1188229"/>
    <lineage>
        <taxon>Bacteria</taxon>
        <taxon>Bacillati</taxon>
        <taxon>Cyanobacteriota</taxon>
        <taxon>Cyanophyceae</taxon>
        <taxon>Gloeomargaritales</taxon>
        <taxon>Gloeomargaritaceae</taxon>
        <taxon>Gloeomargarita</taxon>
    </lineage>
</organism>
<dbReference type="AlphaFoldDB" id="A0A1J0AAW3"/>
<evidence type="ECO:0000313" key="3">
    <source>
        <dbReference type="Proteomes" id="UP000180235"/>
    </source>
</evidence>
<dbReference type="RefSeq" id="WP_071453725.1">
    <property type="nucleotide sequence ID" value="NZ_CP017675.1"/>
</dbReference>